<organism evidence="4 5">
    <name type="scientific">Actinidia rufa</name>
    <dbReference type="NCBI Taxonomy" id="165716"/>
    <lineage>
        <taxon>Eukaryota</taxon>
        <taxon>Viridiplantae</taxon>
        <taxon>Streptophyta</taxon>
        <taxon>Embryophyta</taxon>
        <taxon>Tracheophyta</taxon>
        <taxon>Spermatophyta</taxon>
        <taxon>Magnoliopsida</taxon>
        <taxon>eudicotyledons</taxon>
        <taxon>Gunneridae</taxon>
        <taxon>Pentapetalae</taxon>
        <taxon>asterids</taxon>
        <taxon>Ericales</taxon>
        <taxon>Actinidiaceae</taxon>
        <taxon>Actinidia</taxon>
    </lineage>
</organism>
<dbReference type="EC" id="2.5.1.32" evidence="2"/>
<dbReference type="InterPro" id="IPR008949">
    <property type="entry name" value="Isoprenoid_synthase_dom_sf"/>
</dbReference>
<dbReference type="Pfam" id="PF00494">
    <property type="entry name" value="SQS_PSY"/>
    <property type="match status" value="1"/>
</dbReference>
<keyword evidence="3" id="KW-0125">Carotenoid biosynthesis</keyword>
<dbReference type="PANTHER" id="PTHR31480">
    <property type="entry name" value="BIFUNCTIONAL LYCOPENE CYCLASE/PHYTOENE SYNTHASE"/>
    <property type="match status" value="1"/>
</dbReference>
<dbReference type="Proteomes" id="UP000585474">
    <property type="component" value="Unassembled WGS sequence"/>
</dbReference>
<name>A0A7J0DXB5_9ERIC</name>
<dbReference type="EMBL" id="BJWL01000440">
    <property type="protein sequence ID" value="GFS44687.1"/>
    <property type="molecule type" value="Genomic_DNA"/>
</dbReference>
<reference evidence="5" key="1">
    <citation type="submission" date="2019-07" db="EMBL/GenBank/DDBJ databases">
        <title>De Novo Assembly of kiwifruit Actinidia rufa.</title>
        <authorList>
            <person name="Sugita-Konishi S."/>
            <person name="Sato K."/>
            <person name="Mori E."/>
            <person name="Abe Y."/>
            <person name="Kisaki G."/>
            <person name="Hamano K."/>
            <person name="Suezawa K."/>
            <person name="Otani M."/>
            <person name="Fukuda T."/>
            <person name="Manabe T."/>
            <person name="Gomi K."/>
            <person name="Tabuchi M."/>
            <person name="Akimitsu K."/>
            <person name="Kataoka I."/>
        </authorList>
    </citation>
    <scope>NUCLEOTIDE SEQUENCE [LARGE SCALE GENOMIC DNA]</scope>
    <source>
        <strain evidence="5">cv. Fuchu</strain>
    </source>
</reference>
<dbReference type="InterPro" id="IPR002060">
    <property type="entry name" value="Squ/phyt_synthse"/>
</dbReference>
<dbReference type="OrthoDB" id="1710231at2759"/>
<dbReference type="SUPFAM" id="SSF48576">
    <property type="entry name" value="Terpenoid synthases"/>
    <property type="match status" value="1"/>
</dbReference>
<dbReference type="Gene3D" id="1.10.600.10">
    <property type="entry name" value="Farnesyl Diphosphate Synthase"/>
    <property type="match status" value="1"/>
</dbReference>
<dbReference type="AlphaFoldDB" id="A0A7J0DXB5"/>
<keyword evidence="5" id="KW-1185">Reference proteome</keyword>
<comment type="catalytic activity">
    <reaction evidence="1">
        <text>2 (2E,6E,10E)-geranylgeranyl diphosphate = 15-cis-phytoene + 2 diphosphate</text>
        <dbReference type="Rhea" id="RHEA:34475"/>
        <dbReference type="ChEBI" id="CHEBI:27787"/>
        <dbReference type="ChEBI" id="CHEBI:33019"/>
        <dbReference type="ChEBI" id="CHEBI:58756"/>
        <dbReference type="EC" id="2.5.1.32"/>
    </reaction>
</comment>
<sequence length="350" mass="40107">MNVSRLQLHSMAINGNQVRFKLCSPMRVASVPLMSENSTIFLREGERVKELALRQQALLGQHKRERHHLNLTIAQFHGLPSSDLLAAAYDRCRELFLRERDPFGWGTAYTTEFNGSHANHDTLDRWKQRTVDTYEGRPWDIYDVALFDTVSNFPIDIQLFHDLTEGTRLDMMNKRFANFDELYLYQNYVTGTTFLLFFQMMGIDPESKSSVESVYHATSIFATGFGLIDMLRDVGEDARLGRIFLPKDELLLAGIPDDDIFTGKVTDNWRAFMKGQIKRVRGLLDEGKHVINELEVDVRWAIWTGTLLYLQLLDGIEANDYDNLTKKTSLGKGTMLLTTLTGYGKSRGLF</sequence>
<gene>
    <name evidence="4" type="ORF">Acr_00g0091590</name>
</gene>
<dbReference type="GO" id="GO:0016117">
    <property type="term" value="P:carotenoid biosynthetic process"/>
    <property type="evidence" value="ECO:0007669"/>
    <property type="project" value="UniProtKB-KW"/>
</dbReference>
<evidence type="ECO:0000256" key="2">
    <source>
        <dbReference type="ARBA" id="ARBA00012396"/>
    </source>
</evidence>
<evidence type="ECO:0000313" key="5">
    <source>
        <dbReference type="Proteomes" id="UP000585474"/>
    </source>
</evidence>
<evidence type="ECO:0000256" key="3">
    <source>
        <dbReference type="ARBA" id="ARBA00022746"/>
    </source>
</evidence>
<evidence type="ECO:0000313" key="4">
    <source>
        <dbReference type="EMBL" id="GFS44687.1"/>
    </source>
</evidence>
<protein>
    <recommendedName>
        <fullName evidence="2">15-cis-phytoene synthase</fullName>
        <ecNumber evidence="2">2.5.1.32</ecNumber>
    </recommendedName>
</protein>
<accession>A0A7J0DXB5</accession>
<evidence type="ECO:0000256" key="1">
    <source>
        <dbReference type="ARBA" id="ARBA00001805"/>
    </source>
</evidence>
<dbReference type="GO" id="GO:0046905">
    <property type="term" value="F:15-cis-phytoene synthase activity"/>
    <property type="evidence" value="ECO:0007669"/>
    <property type="project" value="UniProtKB-EC"/>
</dbReference>
<proteinExistence type="predicted"/>
<comment type="caution">
    <text evidence="4">The sequence shown here is derived from an EMBL/GenBank/DDBJ whole genome shotgun (WGS) entry which is preliminary data.</text>
</comment>